<organism evidence="2 3">
    <name type="scientific">Mycena metata</name>
    <dbReference type="NCBI Taxonomy" id="1033252"/>
    <lineage>
        <taxon>Eukaryota</taxon>
        <taxon>Fungi</taxon>
        <taxon>Dikarya</taxon>
        <taxon>Basidiomycota</taxon>
        <taxon>Agaricomycotina</taxon>
        <taxon>Agaricomycetes</taxon>
        <taxon>Agaricomycetidae</taxon>
        <taxon>Agaricales</taxon>
        <taxon>Marasmiineae</taxon>
        <taxon>Mycenaceae</taxon>
        <taxon>Mycena</taxon>
    </lineage>
</organism>
<accession>A0AAD7JFJ1</accession>
<evidence type="ECO:0000313" key="3">
    <source>
        <dbReference type="Proteomes" id="UP001215598"/>
    </source>
</evidence>
<comment type="caution">
    <text evidence="2">The sequence shown here is derived from an EMBL/GenBank/DDBJ whole genome shotgun (WGS) entry which is preliminary data.</text>
</comment>
<feature type="compositionally biased region" description="Basic and acidic residues" evidence="1">
    <location>
        <begin position="10"/>
        <end position="32"/>
    </location>
</feature>
<feature type="region of interest" description="Disordered" evidence="1">
    <location>
        <begin position="57"/>
        <end position="80"/>
    </location>
</feature>
<keyword evidence="3" id="KW-1185">Reference proteome</keyword>
<evidence type="ECO:0000313" key="2">
    <source>
        <dbReference type="EMBL" id="KAJ7761420.1"/>
    </source>
</evidence>
<reference evidence="2" key="1">
    <citation type="submission" date="2023-03" db="EMBL/GenBank/DDBJ databases">
        <title>Massive genome expansion in bonnet fungi (Mycena s.s.) driven by repeated elements and novel gene families across ecological guilds.</title>
        <authorList>
            <consortium name="Lawrence Berkeley National Laboratory"/>
            <person name="Harder C.B."/>
            <person name="Miyauchi S."/>
            <person name="Viragh M."/>
            <person name="Kuo A."/>
            <person name="Thoen E."/>
            <person name="Andreopoulos B."/>
            <person name="Lu D."/>
            <person name="Skrede I."/>
            <person name="Drula E."/>
            <person name="Henrissat B."/>
            <person name="Morin E."/>
            <person name="Kohler A."/>
            <person name="Barry K."/>
            <person name="LaButti K."/>
            <person name="Morin E."/>
            <person name="Salamov A."/>
            <person name="Lipzen A."/>
            <person name="Mereny Z."/>
            <person name="Hegedus B."/>
            <person name="Baldrian P."/>
            <person name="Stursova M."/>
            <person name="Weitz H."/>
            <person name="Taylor A."/>
            <person name="Grigoriev I.V."/>
            <person name="Nagy L.G."/>
            <person name="Martin F."/>
            <person name="Kauserud H."/>
        </authorList>
    </citation>
    <scope>NUCLEOTIDE SEQUENCE</scope>
    <source>
        <strain evidence="2">CBHHK182m</strain>
    </source>
</reference>
<protein>
    <submittedName>
        <fullName evidence="2">Uncharacterized protein</fullName>
    </submittedName>
</protein>
<evidence type="ECO:0000256" key="1">
    <source>
        <dbReference type="SAM" id="MobiDB-lite"/>
    </source>
</evidence>
<dbReference type="EMBL" id="JARKIB010000035">
    <property type="protein sequence ID" value="KAJ7761420.1"/>
    <property type="molecule type" value="Genomic_DNA"/>
</dbReference>
<dbReference type="Proteomes" id="UP001215598">
    <property type="component" value="Unassembled WGS sequence"/>
</dbReference>
<feature type="compositionally biased region" description="Acidic residues" evidence="1">
    <location>
        <begin position="65"/>
        <end position="74"/>
    </location>
</feature>
<name>A0AAD7JFJ1_9AGAR</name>
<feature type="region of interest" description="Disordered" evidence="1">
    <location>
        <begin position="96"/>
        <end position="168"/>
    </location>
</feature>
<gene>
    <name evidence="2" type="ORF">B0H16DRAFT_1456170</name>
</gene>
<dbReference type="AlphaFoldDB" id="A0AAD7JFJ1"/>
<feature type="region of interest" description="Disordered" evidence="1">
    <location>
        <begin position="1"/>
        <end position="34"/>
    </location>
</feature>
<sequence>MAKGQRSSGRKQDKESDRAATKAKRRVSDAPRRAKLAASKLAAAEVAASEVLTKMLELKQAEPSQPDEGEEQFSEWEPPGPEVFALWRANLAKDKAELHGSGEWSESEEECGTVSRQQTPSCSEIDGVQEMGNEPVEPDRAASSSGRRSIRLPTPSFNSPSPEPRGWLPSFYDMLWEAVKH</sequence>
<proteinExistence type="predicted"/>